<dbReference type="KEGG" id="bmed:GYM46_10530"/>
<dbReference type="EMBL" id="CP048751">
    <property type="protein sequence ID" value="QIH73346.1"/>
    <property type="molecule type" value="Genomic_DNA"/>
</dbReference>
<reference evidence="1 4" key="2">
    <citation type="submission" date="2020-01" db="EMBL/GenBank/DDBJ databases">
        <authorList>
            <person name="Wang S."/>
        </authorList>
    </citation>
    <scope>NUCLEOTIDE SEQUENCE [LARGE SCALE GENOMIC DNA]</scope>
    <source>
        <strain evidence="1 4">D151-2-6</strain>
    </source>
</reference>
<dbReference type="EMBL" id="UXHF01000016">
    <property type="protein sequence ID" value="VDC49324.1"/>
    <property type="molecule type" value="Genomic_DNA"/>
</dbReference>
<sequence>MTDADPAAPLGFHHIRLELAREPQAPAGDPEAGYDILAPLTAERRLDAAVWREAPEKCRVRRFSHGATLAFGRLRHAAPDRWFLDFEPGDADDVHGFRLADERLETGEYVSLSTDDQMHTYVVARSEPV</sequence>
<organism evidence="2 3">
    <name type="scientific">Brevundimonas mediterranea</name>
    <dbReference type="NCBI Taxonomy" id="74329"/>
    <lineage>
        <taxon>Bacteria</taxon>
        <taxon>Pseudomonadati</taxon>
        <taxon>Pseudomonadota</taxon>
        <taxon>Alphaproteobacteria</taxon>
        <taxon>Caulobacterales</taxon>
        <taxon>Caulobacteraceae</taxon>
        <taxon>Brevundimonas</taxon>
    </lineage>
</organism>
<evidence type="ECO:0000313" key="1">
    <source>
        <dbReference type="EMBL" id="QIH73346.1"/>
    </source>
</evidence>
<evidence type="ECO:0000313" key="4">
    <source>
        <dbReference type="Proteomes" id="UP000501325"/>
    </source>
</evidence>
<protein>
    <submittedName>
        <fullName evidence="2">Uncharacterized protein</fullName>
    </submittedName>
</protein>
<dbReference type="RefSeq" id="WP_040350188.1">
    <property type="nucleotide sequence ID" value="NZ_CP048751.1"/>
</dbReference>
<dbReference type="Proteomes" id="UP000289220">
    <property type="component" value="Unassembled WGS sequence"/>
</dbReference>
<evidence type="ECO:0000313" key="2">
    <source>
        <dbReference type="EMBL" id="VDC49324.1"/>
    </source>
</evidence>
<dbReference type="AlphaFoldDB" id="A0A6G7EJ12"/>
<keyword evidence="3" id="KW-1185">Reference proteome</keyword>
<dbReference type="Proteomes" id="UP000501325">
    <property type="component" value="Chromosome"/>
</dbReference>
<accession>A0A6G7EJ12</accession>
<name>A0A6G7EJ12_9CAUL</name>
<gene>
    <name evidence="2" type="ORF">BREV_BREV_01148</name>
    <name evidence="1" type="ORF">GYM46_10530</name>
</gene>
<evidence type="ECO:0000313" key="3">
    <source>
        <dbReference type="Proteomes" id="UP000289220"/>
    </source>
</evidence>
<proteinExistence type="predicted"/>
<reference evidence="2 3" key="1">
    <citation type="submission" date="2018-11" db="EMBL/GenBank/DDBJ databases">
        <authorList>
            <person name="Peiro R."/>
            <person name="Begona"/>
            <person name="Cbmso G."/>
            <person name="Lopez M."/>
            <person name="Gonzalez S."/>
            <person name="Sacristan E."/>
            <person name="Castillo E."/>
        </authorList>
    </citation>
    <scope>NUCLEOTIDE SEQUENCE [LARGE SCALE GENOMIC DNA]</scope>
    <source>
        <strain evidence="2">Brev_genome</strain>
    </source>
</reference>